<dbReference type="CDD" id="cd01433">
    <property type="entry name" value="Ribosomal_L16_L10e"/>
    <property type="match status" value="1"/>
</dbReference>
<proteinExistence type="inferred from homology"/>
<evidence type="ECO:0000256" key="4">
    <source>
        <dbReference type="ARBA" id="ARBA00023274"/>
    </source>
</evidence>
<keyword evidence="2 6" id="KW-0820">tRNA-binding</keyword>
<keyword evidence="6 8" id="KW-0694">RNA-binding</keyword>
<dbReference type="GO" id="GO:0006412">
    <property type="term" value="P:translation"/>
    <property type="evidence" value="ECO:0007669"/>
    <property type="project" value="UniProtKB-UniRule"/>
</dbReference>
<protein>
    <recommendedName>
        <fullName evidence="5 6">Large ribosomal subunit protein uL16</fullName>
    </recommendedName>
</protein>
<dbReference type="EMBL" id="PEZK01000026">
    <property type="protein sequence ID" value="PIU02152.1"/>
    <property type="molecule type" value="Genomic_DNA"/>
</dbReference>
<dbReference type="Pfam" id="PF00252">
    <property type="entry name" value="Ribosomal_L16"/>
    <property type="match status" value="1"/>
</dbReference>
<gene>
    <name evidence="6" type="primary">rplP</name>
    <name evidence="9" type="ORF">COT66_01735</name>
</gene>
<evidence type="ECO:0000256" key="1">
    <source>
        <dbReference type="ARBA" id="ARBA00008931"/>
    </source>
</evidence>
<dbReference type="AlphaFoldDB" id="A0A2M6XAQ4"/>
<dbReference type="PRINTS" id="PR00060">
    <property type="entry name" value="RIBOSOMALL16"/>
</dbReference>
<dbReference type="HAMAP" id="MF_01342">
    <property type="entry name" value="Ribosomal_uL16"/>
    <property type="match status" value="1"/>
</dbReference>
<sequence length="136" mass="15054">MALQPKRTKYRKEFRGKMGGVPSRGTHLAFGDFGLKSLGRDWLTTQQIEAARVAITHYTKRQGKLWIRPFPHKPVTSKGLGVGMGTGKGDVKGYVAVVKPGMVVLELSGVSQEIAQEAMRRAGAKLPFRTRFISRE</sequence>
<evidence type="ECO:0000256" key="8">
    <source>
        <dbReference type="RuleBase" id="RU004414"/>
    </source>
</evidence>
<dbReference type="GO" id="GO:0003735">
    <property type="term" value="F:structural constituent of ribosome"/>
    <property type="evidence" value="ECO:0007669"/>
    <property type="project" value="InterPro"/>
</dbReference>
<dbReference type="GO" id="GO:0000049">
    <property type="term" value="F:tRNA binding"/>
    <property type="evidence" value="ECO:0007669"/>
    <property type="project" value="UniProtKB-KW"/>
</dbReference>
<dbReference type="NCBIfam" id="TIGR01164">
    <property type="entry name" value="rplP_bact"/>
    <property type="match status" value="1"/>
</dbReference>
<dbReference type="GO" id="GO:0019843">
    <property type="term" value="F:rRNA binding"/>
    <property type="evidence" value="ECO:0007669"/>
    <property type="project" value="UniProtKB-UniRule"/>
</dbReference>
<evidence type="ECO:0000256" key="2">
    <source>
        <dbReference type="ARBA" id="ARBA00022555"/>
    </source>
</evidence>
<comment type="subunit">
    <text evidence="6 8">Part of the 50S ribosomal subunit.</text>
</comment>
<dbReference type="InterPro" id="IPR036920">
    <property type="entry name" value="Ribosomal_uL16_sf"/>
</dbReference>
<dbReference type="SUPFAM" id="SSF54686">
    <property type="entry name" value="Ribosomal protein L16p/L10e"/>
    <property type="match status" value="1"/>
</dbReference>
<keyword evidence="6 8" id="KW-0699">rRNA-binding</keyword>
<evidence type="ECO:0000256" key="5">
    <source>
        <dbReference type="ARBA" id="ARBA00035198"/>
    </source>
</evidence>
<comment type="similarity">
    <text evidence="1 6 7">Belongs to the universal ribosomal protein uL16 family.</text>
</comment>
<organism evidence="9 10">
    <name type="scientific">Candidatus Shapirobacteria bacterium CG09_land_8_20_14_0_10_49_15</name>
    <dbReference type="NCBI Taxonomy" id="1974482"/>
    <lineage>
        <taxon>Bacteria</taxon>
        <taxon>Candidatus Shapironibacteriota</taxon>
    </lineage>
</organism>
<dbReference type="InterPro" id="IPR000114">
    <property type="entry name" value="Ribosomal_uL16_bact-type"/>
</dbReference>
<accession>A0A2M6XAQ4</accession>
<keyword evidence="3 6" id="KW-0689">Ribosomal protein</keyword>
<dbReference type="GO" id="GO:0022625">
    <property type="term" value="C:cytosolic large ribosomal subunit"/>
    <property type="evidence" value="ECO:0007669"/>
    <property type="project" value="TreeGrafter"/>
</dbReference>
<dbReference type="PANTHER" id="PTHR12220:SF13">
    <property type="entry name" value="LARGE RIBOSOMAL SUBUNIT PROTEIN UL16M"/>
    <property type="match status" value="1"/>
</dbReference>
<dbReference type="InterPro" id="IPR047873">
    <property type="entry name" value="Ribosomal_uL16"/>
</dbReference>
<dbReference type="FunFam" id="3.90.1170.10:FF:000001">
    <property type="entry name" value="50S ribosomal protein L16"/>
    <property type="match status" value="1"/>
</dbReference>
<reference evidence="10" key="1">
    <citation type="submission" date="2017-09" db="EMBL/GenBank/DDBJ databases">
        <title>Depth-based differentiation of microbial function through sediment-hosted aquifers and enrichment of novel symbionts in the deep terrestrial subsurface.</title>
        <authorList>
            <person name="Probst A.J."/>
            <person name="Ladd B."/>
            <person name="Jarett J.K."/>
            <person name="Geller-Mcgrath D.E."/>
            <person name="Sieber C.M.K."/>
            <person name="Emerson J.B."/>
            <person name="Anantharaman K."/>
            <person name="Thomas B.C."/>
            <person name="Malmstrom R."/>
            <person name="Stieglmeier M."/>
            <person name="Klingl A."/>
            <person name="Woyke T."/>
            <person name="Ryan C.M."/>
            <person name="Banfield J.F."/>
        </authorList>
    </citation>
    <scope>NUCLEOTIDE SEQUENCE [LARGE SCALE GENOMIC DNA]</scope>
</reference>
<evidence type="ECO:0000256" key="6">
    <source>
        <dbReference type="HAMAP-Rule" id="MF_01342"/>
    </source>
</evidence>
<dbReference type="InterPro" id="IPR016180">
    <property type="entry name" value="Ribosomal_uL16_dom"/>
</dbReference>
<name>A0A2M6XAQ4_9BACT</name>
<comment type="caution">
    <text evidence="9">The sequence shown here is derived from an EMBL/GenBank/DDBJ whole genome shotgun (WGS) entry which is preliminary data.</text>
</comment>
<dbReference type="Gene3D" id="3.90.1170.10">
    <property type="entry name" value="Ribosomal protein L10e/L16"/>
    <property type="match status" value="1"/>
</dbReference>
<evidence type="ECO:0000256" key="3">
    <source>
        <dbReference type="ARBA" id="ARBA00022980"/>
    </source>
</evidence>
<keyword evidence="4 6" id="KW-0687">Ribonucleoprotein</keyword>
<dbReference type="PANTHER" id="PTHR12220">
    <property type="entry name" value="50S/60S RIBOSOMAL PROTEIN L16"/>
    <property type="match status" value="1"/>
</dbReference>
<dbReference type="Proteomes" id="UP000231214">
    <property type="component" value="Unassembled WGS sequence"/>
</dbReference>
<comment type="function">
    <text evidence="6 8">Binds 23S rRNA and is also seen to make contacts with the A and possibly P site tRNAs.</text>
</comment>
<evidence type="ECO:0000256" key="7">
    <source>
        <dbReference type="RuleBase" id="RU004413"/>
    </source>
</evidence>
<evidence type="ECO:0000313" key="10">
    <source>
        <dbReference type="Proteomes" id="UP000231214"/>
    </source>
</evidence>
<evidence type="ECO:0000313" key="9">
    <source>
        <dbReference type="EMBL" id="PIU02152.1"/>
    </source>
</evidence>